<name>A0A392PXX9_9FABA</name>
<evidence type="ECO:0000256" key="1">
    <source>
        <dbReference type="SAM" id="MobiDB-lite"/>
    </source>
</evidence>
<dbReference type="AlphaFoldDB" id="A0A392PXX9"/>
<organism evidence="2 3">
    <name type="scientific">Trifolium medium</name>
    <dbReference type="NCBI Taxonomy" id="97028"/>
    <lineage>
        <taxon>Eukaryota</taxon>
        <taxon>Viridiplantae</taxon>
        <taxon>Streptophyta</taxon>
        <taxon>Embryophyta</taxon>
        <taxon>Tracheophyta</taxon>
        <taxon>Spermatophyta</taxon>
        <taxon>Magnoliopsida</taxon>
        <taxon>eudicotyledons</taxon>
        <taxon>Gunneridae</taxon>
        <taxon>Pentapetalae</taxon>
        <taxon>rosids</taxon>
        <taxon>fabids</taxon>
        <taxon>Fabales</taxon>
        <taxon>Fabaceae</taxon>
        <taxon>Papilionoideae</taxon>
        <taxon>50 kb inversion clade</taxon>
        <taxon>NPAAA clade</taxon>
        <taxon>Hologalegina</taxon>
        <taxon>IRL clade</taxon>
        <taxon>Trifolieae</taxon>
        <taxon>Trifolium</taxon>
    </lineage>
</organism>
<evidence type="ECO:0000313" key="3">
    <source>
        <dbReference type="Proteomes" id="UP000265520"/>
    </source>
</evidence>
<dbReference type="EMBL" id="LXQA010103284">
    <property type="protein sequence ID" value="MCI16973.1"/>
    <property type="molecule type" value="Genomic_DNA"/>
</dbReference>
<accession>A0A392PXX9</accession>
<reference evidence="2 3" key="1">
    <citation type="journal article" date="2018" name="Front. Plant Sci.">
        <title>Red Clover (Trifolium pratense) and Zigzag Clover (T. medium) - A Picture of Genomic Similarities and Differences.</title>
        <authorList>
            <person name="Dluhosova J."/>
            <person name="Istvanek J."/>
            <person name="Nedelnik J."/>
            <person name="Repkova J."/>
        </authorList>
    </citation>
    <scope>NUCLEOTIDE SEQUENCE [LARGE SCALE GENOMIC DNA]</scope>
    <source>
        <strain evidence="3">cv. 10/8</strain>
        <tissue evidence="2">Leaf</tissue>
    </source>
</reference>
<feature type="region of interest" description="Disordered" evidence="1">
    <location>
        <begin position="1"/>
        <end position="20"/>
    </location>
</feature>
<protein>
    <submittedName>
        <fullName evidence="2">Replication factor-A carboxy-terminal domain protein</fullName>
    </submittedName>
</protein>
<sequence length="120" mass="13051">MEKAKDVMVGGSSNILSPEPIIEGTPVEVSQDLMNKFTMAVVDLGDDSDVTVFSKQTVSVEKEQNSAAIINLEGSATVHPTVQRRKSVAKRVSPSNTKEDEDDNTPLKLLKRAVKIEKIV</sequence>
<keyword evidence="3" id="KW-1185">Reference proteome</keyword>
<evidence type="ECO:0000313" key="2">
    <source>
        <dbReference type="EMBL" id="MCI16973.1"/>
    </source>
</evidence>
<comment type="caution">
    <text evidence="2">The sequence shown here is derived from an EMBL/GenBank/DDBJ whole genome shotgun (WGS) entry which is preliminary data.</text>
</comment>
<feature type="region of interest" description="Disordered" evidence="1">
    <location>
        <begin position="80"/>
        <end position="106"/>
    </location>
</feature>
<proteinExistence type="predicted"/>
<dbReference type="Proteomes" id="UP000265520">
    <property type="component" value="Unassembled WGS sequence"/>
</dbReference>